<evidence type="ECO:0000259" key="1">
    <source>
        <dbReference type="Pfam" id="PF16363"/>
    </source>
</evidence>
<dbReference type="InterPro" id="IPR016040">
    <property type="entry name" value="NAD(P)-bd_dom"/>
</dbReference>
<dbReference type="OrthoDB" id="5295702at2"/>
<dbReference type="Pfam" id="PF16363">
    <property type="entry name" value="GDP_Man_Dehyd"/>
    <property type="match status" value="1"/>
</dbReference>
<dbReference type="AlphaFoldDB" id="A0A1B6VMJ7"/>
<evidence type="ECO:0000313" key="2">
    <source>
        <dbReference type="EMBL" id="OAJ68442.1"/>
    </source>
</evidence>
<comment type="caution">
    <text evidence="2">The sequence shown here is derived from an EMBL/GenBank/DDBJ whole genome shotgun (WGS) entry which is preliminary data.</text>
</comment>
<gene>
    <name evidence="2" type="ORF">A0123_01148</name>
</gene>
<proteinExistence type="predicted"/>
<protein>
    <submittedName>
        <fullName evidence="2">GDP-6-deoxy-D-lyxo-4-hexulose reductase</fullName>
    </submittedName>
</protein>
<reference evidence="2 3" key="1">
    <citation type="submission" date="2016-03" db="EMBL/GenBank/DDBJ databases">
        <title>Draft genome sequence of Gluconobacter cerinus strain CECT 9110.</title>
        <authorList>
            <person name="Sainz F."/>
            <person name="Mas A."/>
            <person name="Torija M.J."/>
        </authorList>
    </citation>
    <scope>NUCLEOTIDE SEQUENCE [LARGE SCALE GENOMIC DNA]</scope>
    <source>
        <strain evidence="2 3">CECT 9110</strain>
    </source>
</reference>
<dbReference type="EMBL" id="LUTU01000005">
    <property type="protein sequence ID" value="OAJ68442.1"/>
    <property type="molecule type" value="Genomic_DNA"/>
</dbReference>
<dbReference type="InterPro" id="IPR036291">
    <property type="entry name" value="NAD(P)-bd_dom_sf"/>
</dbReference>
<name>A0A1B6VMJ7_9PROT</name>
<dbReference type="PATRIC" id="fig|38307.3.peg.1184"/>
<dbReference type="SUPFAM" id="SSF51735">
    <property type="entry name" value="NAD(P)-binding Rossmann-fold domains"/>
    <property type="match status" value="1"/>
</dbReference>
<organism evidence="2 3">
    <name type="scientific">Gluconobacter cerinus</name>
    <dbReference type="NCBI Taxonomy" id="38307"/>
    <lineage>
        <taxon>Bacteria</taxon>
        <taxon>Pseudomonadati</taxon>
        <taxon>Pseudomonadota</taxon>
        <taxon>Alphaproteobacteria</taxon>
        <taxon>Acetobacterales</taxon>
        <taxon>Acetobacteraceae</taxon>
        <taxon>Gluconobacter</taxon>
    </lineage>
</organism>
<dbReference type="Proteomes" id="UP000077786">
    <property type="component" value="Unassembled WGS sequence"/>
</dbReference>
<sequence length="303" mass="32747">MRILVTGQRGFVGQHLKNRLKARFPQSEILSSSPDVRDAKAVDAAVATSKPDHCIHLAAISSIGNARQDPDHAWQVNLQGTLHVARSMQRHAPQGRLLFASTAEAYGSTFQRGTPVAEDAALAPGNTYAATKAAADLALGAMAKEGLNVIRMRPFNHTGPNQSADFVVPAFALQIARIAKGLQAPEIRVGNLEAQRDFLDVRDVCDAYLDALMPGNALERGTILNLCSGQTRSIRSILDDLIALSGVKADILTDPNRLRPSDTAVARGDGSLARQLLSWAPRIPWEQTLSDIYTDCLKRVETN</sequence>
<dbReference type="RefSeq" id="WP_064273973.1">
    <property type="nucleotide sequence ID" value="NZ_LUTU01000005.1"/>
</dbReference>
<dbReference type="Gene3D" id="3.90.25.10">
    <property type="entry name" value="UDP-galactose 4-epimerase, domain 1"/>
    <property type="match status" value="1"/>
</dbReference>
<feature type="domain" description="NAD(P)-binding" evidence="1">
    <location>
        <begin position="34"/>
        <end position="291"/>
    </location>
</feature>
<dbReference type="PANTHER" id="PTHR43000">
    <property type="entry name" value="DTDP-D-GLUCOSE 4,6-DEHYDRATASE-RELATED"/>
    <property type="match status" value="1"/>
</dbReference>
<dbReference type="Gene3D" id="3.40.50.720">
    <property type="entry name" value="NAD(P)-binding Rossmann-like Domain"/>
    <property type="match status" value="1"/>
</dbReference>
<evidence type="ECO:0000313" key="3">
    <source>
        <dbReference type="Proteomes" id="UP000077786"/>
    </source>
</evidence>
<accession>A0A1B6VMJ7</accession>